<dbReference type="EMBL" id="CAMXCT030004890">
    <property type="protein sequence ID" value="CAL4798013.1"/>
    <property type="molecule type" value="Genomic_DNA"/>
</dbReference>
<dbReference type="GO" id="GO:0008233">
    <property type="term" value="F:peptidase activity"/>
    <property type="evidence" value="ECO:0007669"/>
    <property type="project" value="UniProtKB-KW"/>
</dbReference>
<dbReference type="SMART" id="SM00320">
    <property type="entry name" value="WD40"/>
    <property type="match status" value="4"/>
</dbReference>
<reference evidence="8" key="2">
    <citation type="submission" date="2024-04" db="EMBL/GenBank/DDBJ databases">
        <authorList>
            <person name="Chen Y."/>
            <person name="Shah S."/>
            <person name="Dougan E. K."/>
            <person name="Thang M."/>
            <person name="Chan C."/>
        </authorList>
    </citation>
    <scope>NUCLEOTIDE SEQUENCE [LARGE SCALE GENOMIC DNA]</scope>
</reference>
<dbReference type="InterPro" id="IPR036322">
    <property type="entry name" value="WD40_repeat_dom_sf"/>
</dbReference>
<dbReference type="SUPFAM" id="SSF53187">
    <property type="entry name" value="Zn-dependent exopeptidases"/>
    <property type="match status" value="1"/>
</dbReference>
<proteinExistence type="predicted"/>
<evidence type="ECO:0000313" key="7">
    <source>
        <dbReference type="EMBL" id="CAI4010701.1"/>
    </source>
</evidence>
<dbReference type="Pfam" id="PF13230">
    <property type="entry name" value="GATase_4"/>
    <property type="match status" value="1"/>
</dbReference>
<keyword evidence="10" id="KW-1185">Reference proteome</keyword>
<feature type="domain" description="Glutamine amidotransferase type-2" evidence="6">
    <location>
        <begin position="2"/>
        <end position="305"/>
    </location>
</feature>
<dbReference type="Proteomes" id="UP001152797">
    <property type="component" value="Unassembled WGS sequence"/>
</dbReference>
<dbReference type="GO" id="GO:0046872">
    <property type="term" value="F:metal ion binding"/>
    <property type="evidence" value="ECO:0007669"/>
    <property type="project" value="UniProtKB-KW"/>
</dbReference>
<dbReference type="InterPro" id="IPR026869">
    <property type="entry name" value="EgtC-like"/>
</dbReference>
<keyword evidence="3" id="KW-0378">Hydrolase</keyword>
<comment type="caution">
    <text evidence="7">The sequence shown here is derived from an EMBL/GenBank/DDBJ whole genome shotgun (WGS) entry which is preliminary data.</text>
</comment>
<dbReference type="Gene3D" id="3.40.630.10">
    <property type="entry name" value="Zn peptidases"/>
    <property type="match status" value="1"/>
</dbReference>
<evidence type="ECO:0000256" key="5">
    <source>
        <dbReference type="SAM" id="MobiDB-lite"/>
    </source>
</evidence>
<dbReference type="Gene3D" id="3.30.70.360">
    <property type="match status" value="1"/>
</dbReference>
<sequence length="1314" mass="141774">MCRMCALISDEAVLLADILLRPRMSLVHQSYAARERRALPQGVSPSMAYQQPCLNADGFGVGWYAQQAPLPCVFTSLKPAWNDPNLRNLSDEVVSPLIFAHIRAAGPSSSVNESACHPFKAGRFLFAHNGLVGNFTQIRRELLTSLNEYAFGITLEHACIDSVVAFGIFLTELGVSSDEDAMVERTADSLCGALSRTVLRLTQAAAEFGPEESLLNLMVTDGERIVACRYGTAGEETTETELGATLYLSVGSRWLADPEDPQTFRMKKGADIKCCTAILSSEPLTPIREEWMPIAPNSIVLCGRTRGESQAIDTLMFALRCGPVVGLSALTGVESAAQGSKEFLSPAIENEIPSRQDVWMSINPTYESGDVNCLVALSESIFVAGSMDGSLRFFHADQGQAWVVRRHSQASGPVLALHFLRRADDSLTNSSRGDESPVESIGSPAVSTPRSPVILLRSNASDEQPSKVVGPHEVLNALHAKCNAKPMAMDLLLSTSTNELRIWDVSAVVHESNEVDQEVNVPCLLCFHFAPNQGHLLSIAGNLEHVYLGFQSTNFYCLHLWQGWNKLMQAKTRTRTTRHYTFNVELAKKSCATAAGAYGAVPNGSSGSQKFCHHSLLEVLQTCQNRHMGFVHCTCYEATAAVVASGGGDGRIFFWTQQHQAICSFTHGGAVLALAACAKSKAIFSGDAHGRIRVWDSASVQHGSRAVLCAGGIGCGAILSLSTLGDAGRVCEGPPVVISGDAAGLVRIWDAERCSLLREVNTGMSCCAAITALGMRMSATSPSEHFCLRVPLGGCNSGVIKLAYLDLATSTKKQQLHLSPVGRICGRFCRNKDCGHEDVVEFQRLVTLLGEFVTFPTVSSDSRFAADMQKASSWLGSKFEELLGATARIFPGGVIARCGWDTRKPLVIMYSHYDVVAAGKGWSTDPWTMVAKDGYFYGRGVSDNKGPLLAQIFAVRRLLQGDPSEFCLMGFETEAPQEHNCPVNVLFLVDGYEESGDPSDTIRMLREAKSDGWLRGEIIGLIINNSQWIDDERPCLCYGMRGVVDLEVAIKGGERDLHSGVNGGLLPEPIFDLTALASSLVDSSGLPAVAGLSDGVSNLSEEDLQNLTAAAQQMSVEKITRRLGLGGSGGPAWLQNLQSPGFEALKRTWVQPSISITEVGKGPKHQHGRHIANRASCVISIRTPGQKGEDVVSCLKQHLKHEFGKRRSCNQLEINTLAVSEAWVTKPTSKVFCAARAAVADAWKMDESAVLAVREGGTIAILPLLEAELGCDVVQMAFSQASDAVHLPNERMSRTVLARAVDAIAGTLSRLAER</sequence>
<gene>
    <name evidence="7" type="ORF">C1SCF055_LOCUS35944</name>
</gene>
<protein>
    <submittedName>
        <fullName evidence="9">Glutamine amidotransferase type-2 domain-containing protein</fullName>
    </submittedName>
</protein>
<dbReference type="EMBL" id="CAMXCT010004890">
    <property type="protein sequence ID" value="CAI4010701.1"/>
    <property type="molecule type" value="Genomic_DNA"/>
</dbReference>
<evidence type="ECO:0000313" key="10">
    <source>
        <dbReference type="Proteomes" id="UP001152797"/>
    </source>
</evidence>
<accession>A0A9P1DIB0</accession>
<evidence type="ECO:0000256" key="3">
    <source>
        <dbReference type="ARBA" id="ARBA00022801"/>
    </source>
</evidence>
<evidence type="ECO:0000259" key="6">
    <source>
        <dbReference type="PROSITE" id="PS51278"/>
    </source>
</evidence>
<dbReference type="GO" id="GO:0006508">
    <property type="term" value="P:proteolysis"/>
    <property type="evidence" value="ECO:0007669"/>
    <property type="project" value="UniProtKB-KW"/>
</dbReference>
<keyword evidence="4 9" id="KW-0315">Glutamine amidotransferase</keyword>
<dbReference type="EMBL" id="CAMXCT020004890">
    <property type="protein sequence ID" value="CAL1164076.1"/>
    <property type="molecule type" value="Genomic_DNA"/>
</dbReference>
<evidence type="ECO:0000256" key="4">
    <source>
        <dbReference type="ARBA" id="ARBA00022962"/>
    </source>
</evidence>
<dbReference type="Pfam" id="PF01546">
    <property type="entry name" value="Peptidase_M20"/>
    <property type="match status" value="1"/>
</dbReference>
<dbReference type="PANTHER" id="PTHR43270">
    <property type="entry name" value="BETA-ALA-HIS DIPEPTIDASE"/>
    <property type="match status" value="1"/>
</dbReference>
<evidence type="ECO:0000313" key="9">
    <source>
        <dbReference type="EMBL" id="CAL4798013.1"/>
    </source>
</evidence>
<dbReference type="SUPFAM" id="SSF56235">
    <property type="entry name" value="N-terminal nucleophile aminohydrolases (Ntn hydrolases)"/>
    <property type="match status" value="1"/>
</dbReference>
<dbReference type="GO" id="GO:0006751">
    <property type="term" value="P:glutathione catabolic process"/>
    <property type="evidence" value="ECO:0007669"/>
    <property type="project" value="TreeGrafter"/>
</dbReference>
<dbReference type="InterPro" id="IPR029055">
    <property type="entry name" value="Ntn_hydrolases_N"/>
</dbReference>
<dbReference type="Gene3D" id="2.130.10.10">
    <property type="entry name" value="YVTN repeat-like/Quinoprotein amine dehydrogenase"/>
    <property type="match status" value="2"/>
</dbReference>
<evidence type="ECO:0000256" key="1">
    <source>
        <dbReference type="ARBA" id="ARBA00022670"/>
    </source>
</evidence>
<dbReference type="PANTHER" id="PTHR43270:SF8">
    <property type="entry name" value="DI- AND TRIPEPTIDASE DUG2-RELATED"/>
    <property type="match status" value="1"/>
</dbReference>
<dbReference type="CDD" id="cd01908">
    <property type="entry name" value="YafJ"/>
    <property type="match status" value="1"/>
</dbReference>
<dbReference type="Gene3D" id="3.60.20.10">
    <property type="entry name" value="Glutamine Phosphoribosylpyrophosphate, subunit 1, domain 1"/>
    <property type="match status" value="1"/>
</dbReference>
<dbReference type="InterPro" id="IPR001680">
    <property type="entry name" value="WD40_rpt"/>
</dbReference>
<keyword evidence="1" id="KW-0645">Protease</keyword>
<dbReference type="SUPFAM" id="SSF50978">
    <property type="entry name" value="WD40 repeat-like"/>
    <property type="match status" value="1"/>
</dbReference>
<keyword evidence="2" id="KW-0479">Metal-binding</keyword>
<dbReference type="InterPro" id="IPR051458">
    <property type="entry name" value="Cyt/Met_Dipeptidase"/>
</dbReference>
<dbReference type="OrthoDB" id="412867at2759"/>
<evidence type="ECO:0000313" key="8">
    <source>
        <dbReference type="EMBL" id="CAL1164076.1"/>
    </source>
</evidence>
<reference evidence="7" key="1">
    <citation type="submission" date="2022-10" db="EMBL/GenBank/DDBJ databases">
        <authorList>
            <person name="Chen Y."/>
            <person name="Dougan E. K."/>
            <person name="Chan C."/>
            <person name="Rhodes N."/>
            <person name="Thang M."/>
        </authorList>
    </citation>
    <scope>NUCLEOTIDE SEQUENCE</scope>
</reference>
<name>A0A9P1DIB0_9DINO</name>
<dbReference type="InterPro" id="IPR017932">
    <property type="entry name" value="GATase_2_dom"/>
</dbReference>
<feature type="region of interest" description="Disordered" evidence="5">
    <location>
        <begin position="427"/>
        <end position="449"/>
    </location>
</feature>
<evidence type="ECO:0000256" key="2">
    <source>
        <dbReference type="ARBA" id="ARBA00022723"/>
    </source>
</evidence>
<dbReference type="InterPro" id="IPR015943">
    <property type="entry name" value="WD40/YVTN_repeat-like_dom_sf"/>
</dbReference>
<dbReference type="PROSITE" id="PS51278">
    <property type="entry name" value="GATASE_TYPE_2"/>
    <property type="match status" value="1"/>
</dbReference>
<organism evidence="7">
    <name type="scientific">Cladocopium goreaui</name>
    <dbReference type="NCBI Taxonomy" id="2562237"/>
    <lineage>
        <taxon>Eukaryota</taxon>
        <taxon>Sar</taxon>
        <taxon>Alveolata</taxon>
        <taxon>Dinophyceae</taxon>
        <taxon>Suessiales</taxon>
        <taxon>Symbiodiniaceae</taxon>
        <taxon>Cladocopium</taxon>
    </lineage>
</organism>
<dbReference type="InterPro" id="IPR002933">
    <property type="entry name" value="Peptidase_M20"/>
</dbReference>